<evidence type="ECO:0000256" key="9">
    <source>
        <dbReference type="HAMAP-Rule" id="MF_00151"/>
    </source>
</evidence>
<feature type="binding site" evidence="9">
    <location>
        <position position="9"/>
    </location>
    <ligand>
        <name>substrate</name>
    </ligand>
</feature>
<dbReference type="PRINTS" id="PR01020">
    <property type="entry name" value="LPSBIOSNTHSS"/>
</dbReference>
<feature type="domain" description="Cytidyltransferase-like" evidence="10">
    <location>
        <begin position="5"/>
        <end position="133"/>
    </location>
</feature>
<feature type="binding site" evidence="9">
    <location>
        <begin position="9"/>
        <end position="10"/>
    </location>
    <ligand>
        <name>ATP</name>
        <dbReference type="ChEBI" id="CHEBI:30616"/>
    </ligand>
</feature>
<feature type="binding site" evidence="9">
    <location>
        <position position="87"/>
    </location>
    <ligand>
        <name>substrate</name>
    </ligand>
</feature>
<evidence type="ECO:0000313" key="12">
    <source>
        <dbReference type="Proteomes" id="UP000662904"/>
    </source>
</evidence>
<dbReference type="GO" id="GO:0005737">
    <property type="term" value="C:cytoplasm"/>
    <property type="evidence" value="ECO:0007669"/>
    <property type="project" value="UniProtKB-SubCell"/>
</dbReference>
<feature type="binding site" evidence="9">
    <location>
        <position position="41"/>
    </location>
    <ligand>
        <name>substrate</name>
    </ligand>
</feature>
<evidence type="ECO:0000259" key="10">
    <source>
        <dbReference type="Pfam" id="PF01467"/>
    </source>
</evidence>
<dbReference type="UniPathway" id="UPA00241">
    <property type="reaction ID" value="UER00355"/>
</dbReference>
<evidence type="ECO:0000256" key="3">
    <source>
        <dbReference type="ARBA" id="ARBA00022695"/>
    </source>
</evidence>
<name>A0A8A0RSD5_9FIRM</name>
<dbReference type="Gene3D" id="3.40.50.620">
    <property type="entry name" value="HUPs"/>
    <property type="match status" value="1"/>
</dbReference>
<dbReference type="RefSeq" id="WP_206707750.1">
    <property type="nucleotide sequence ID" value="NZ_CP059066.1"/>
</dbReference>
<dbReference type="GO" id="GO:0015937">
    <property type="term" value="P:coenzyme A biosynthetic process"/>
    <property type="evidence" value="ECO:0007669"/>
    <property type="project" value="UniProtKB-UniRule"/>
</dbReference>
<evidence type="ECO:0000256" key="1">
    <source>
        <dbReference type="ARBA" id="ARBA00022490"/>
    </source>
</evidence>
<evidence type="ECO:0000256" key="7">
    <source>
        <dbReference type="ARBA" id="ARBA00022993"/>
    </source>
</evidence>
<dbReference type="Proteomes" id="UP000662904">
    <property type="component" value="Chromosome"/>
</dbReference>
<keyword evidence="3 9" id="KW-0548">Nucleotidyltransferase</keyword>
<feature type="binding site" evidence="9">
    <location>
        <begin position="88"/>
        <end position="90"/>
    </location>
    <ligand>
        <name>ATP</name>
        <dbReference type="ChEBI" id="CHEBI:30616"/>
    </ligand>
</feature>
<dbReference type="GO" id="GO:0004595">
    <property type="term" value="F:pantetheine-phosphate adenylyltransferase activity"/>
    <property type="evidence" value="ECO:0007669"/>
    <property type="project" value="UniProtKB-UniRule"/>
</dbReference>
<keyword evidence="12" id="KW-1185">Reference proteome</keyword>
<proteinExistence type="inferred from homology"/>
<dbReference type="CDD" id="cd02163">
    <property type="entry name" value="PPAT"/>
    <property type="match status" value="1"/>
</dbReference>
<feature type="binding site" evidence="9">
    <location>
        <begin position="123"/>
        <end position="129"/>
    </location>
    <ligand>
        <name>ATP</name>
        <dbReference type="ChEBI" id="CHEBI:30616"/>
    </ligand>
</feature>
<evidence type="ECO:0000256" key="8">
    <source>
        <dbReference type="ARBA" id="ARBA00029346"/>
    </source>
</evidence>
<keyword evidence="5 9" id="KW-0067">ATP-binding</keyword>
<keyword evidence="1 9" id="KW-0963">Cytoplasm</keyword>
<keyword evidence="4 9" id="KW-0547">Nucleotide-binding</keyword>
<feature type="binding site" evidence="9">
    <location>
        <position position="98"/>
    </location>
    <ligand>
        <name>ATP</name>
        <dbReference type="ChEBI" id="CHEBI:30616"/>
    </ligand>
</feature>
<keyword evidence="7 9" id="KW-0173">Coenzyme A biosynthesis</keyword>
<comment type="catalytic activity">
    <reaction evidence="8 9">
        <text>(R)-4'-phosphopantetheine + ATP + H(+) = 3'-dephospho-CoA + diphosphate</text>
        <dbReference type="Rhea" id="RHEA:19801"/>
        <dbReference type="ChEBI" id="CHEBI:15378"/>
        <dbReference type="ChEBI" id="CHEBI:30616"/>
        <dbReference type="ChEBI" id="CHEBI:33019"/>
        <dbReference type="ChEBI" id="CHEBI:57328"/>
        <dbReference type="ChEBI" id="CHEBI:61723"/>
        <dbReference type="EC" id="2.7.7.3"/>
    </reaction>
</comment>
<comment type="cofactor">
    <cofactor evidence="9">
        <name>Mg(2+)</name>
        <dbReference type="ChEBI" id="CHEBI:18420"/>
    </cofactor>
</comment>
<dbReference type="NCBIfam" id="TIGR00125">
    <property type="entry name" value="cyt_tran_rel"/>
    <property type="match status" value="1"/>
</dbReference>
<feature type="site" description="Transition state stabilizer" evidence="9">
    <location>
        <position position="17"/>
    </location>
</feature>
<dbReference type="GO" id="GO:0005524">
    <property type="term" value="F:ATP binding"/>
    <property type="evidence" value="ECO:0007669"/>
    <property type="project" value="UniProtKB-KW"/>
</dbReference>
<dbReference type="NCBIfam" id="TIGR01510">
    <property type="entry name" value="coaD_prev_kdtB"/>
    <property type="match status" value="1"/>
</dbReference>
<accession>A0A8A0RSD5</accession>
<evidence type="ECO:0000256" key="2">
    <source>
        <dbReference type="ARBA" id="ARBA00022679"/>
    </source>
</evidence>
<dbReference type="EMBL" id="CP059066">
    <property type="protein sequence ID" value="QSQ10440.1"/>
    <property type="molecule type" value="Genomic_DNA"/>
</dbReference>
<dbReference type="AlphaFoldDB" id="A0A8A0RSD5"/>
<dbReference type="SUPFAM" id="SSF52374">
    <property type="entry name" value="Nucleotidylyl transferase"/>
    <property type="match status" value="1"/>
</dbReference>
<keyword evidence="6 9" id="KW-0460">Magnesium</keyword>
<feature type="binding site" evidence="9">
    <location>
        <position position="73"/>
    </location>
    <ligand>
        <name>substrate</name>
    </ligand>
</feature>
<reference evidence="11" key="1">
    <citation type="submission" date="2020-07" db="EMBL/GenBank/DDBJ databases">
        <title>Koleobacter methoxysyntrophicus gen. nov., sp. nov., a novel anaerobic bacterium isolated from deep subsurface oil field and proposal of Koleobacterales ord. nov. in the phylum Firmicutes.</title>
        <authorList>
            <person name="Sakamoto S."/>
            <person name="Tamaki H."/>
        </authorList>
    </citation>
    <scope>NUCLEOTIDE SEQUENCE</scope>
    <source>
        <strain evidence="11">NRmbB1</strain>
    </source>
</reference>
<dbReference type="Pfam" id="PF01467">
    <property type="entry name" value="CTP_transf_like"/>
    <property type="match status" value="1"/>
</dbReference>
<protein>
    <recommendedName>
        <fullName evidence="9">Phosphopantetheine adenylyltransferase</fullName>
        <ecNumber evidence="9">2.7.7.3</ecNumber>
    </recommendedName>
    <alternativeName>
        <fullName evidence="9">Dephospho-CoA pyrophosphorylase</fullName>
    </alternativeName>
    <alternativeName>
        <fullName evidence="9">Pantetheine-phosphate adenylyltransferase</fullName>
        <shortName evidence="9">PPAT</shortName>
    </alternativeName>
</protein>
<dbReference type="KEGG" id="kme:H0A61_02847"/>
<comment type="similarity">
    <text evidence="9">Belongs to the bacterial CoaD family.</text>
</comment>
<comment type="pathway">
    <text evidence="9">Cofactor biosynthesis; coenzyme A biosynthesis; CoA from (R)-pantothenate: step 4/5.</text>
</comment>
<dbReference type="HAMAP" id="MF_00151">
    <property type="entry name" value="PPAT_bact"/>
    <property type="match status" value="1"/>
</dbReference>
<comment type="subcellular location">
    <subcellularLocation>
        <location evidence="9">Cytoplasm</location>
    </subcellularLocation>
</comment>
<dbReference type="InterPro" id="IPR004821">
    <property type="entry name" value="Cyt_trans-like"/>
</dbReference>
<evidence type="ECO:0000256" key="5">
    <source>
        <dbReference type="ARBA" id="ARBA00022840"/>
    </source>
</evidence>
<gene>
    <name evidence="11" type="primary">coaD_2</name>
    <name evidence="9" type="synonym">coaD</name>
    <name evidence="11" type="ORF">H0A61_02847</name>
</gene>
<keyword evidence="2 9" id="KW-0808">Transferase</keyword>
<dbReference type="PANTHER" id="PTHR21342:SF1">
    <property type="entry name" value="PHOSPHOPANTETHEINE ADENYLYLTRANSFERASE"/>
    <property type="match status" value="1"/>
</dbReference>
<feature type="binding site" evidence="9">
    <location>
        <position position="17"/>
    </location>
    <ligand>
        <name>ATP</name>
        <dbReference type="ChEBI" id="CHEBI:30616"/>
    </ligand>
</feature>
<dbReference type="PANTHER" id="PTHR21342">
    <property type="entry name" value="PHOSPHOPANTETHEINE ADENYLYLTRANSFERASE"/>
    <property type="match status" value="1"/>
</dbReference>
<dbReference type="InterPro" id="IPR001980">
    <property type="entry name" value="PPAT"/>
</dbReference>
<evidence type="ECO:0000313" key="11">
    <source>
        <dbReference type="EMBL" id="QSQ10440.1"/>
    </source>
</evidence>
<organism evidence="11 12">
    <name type="scientific">Koleobacter methoxysyntrophicus</name>
    <dbReference type="NCBI Taxonomy" id="2751313"/>
    <lineage>
        <taxon>Bacteria</taxon>
        <taxon>Bacillati</taxon>
        <taxon>Bacillota</taxon>
        <taxon>Clostridia</taxon>
        <taxon>Koleobacterales</taxon>
        <taxon>Koleobacteraceae</taxon>
        <taxon>Koleobacter</taxon>
    </lineage>
</organism>
<evidence type="ECO:0000256" key="4">
    <source>
        <dbReference type="ARBA" id="ARBA00022741"/>
    </source>
</evidence>
<dbReference type="EC" id="2.7.7.3" evidence="9"/>
<comment type="subunit">
    <text evidence="9">Homohexamer.</text>
</comment>
<sequence>MGTAIYPGSFDPVTNGHLDIIERGSRLFGHLIVAILKNPKKDYLFSTEERMYMLRESTRHLHNVEIDSFSGLLVEYANVKKAQVIIKGLRAISDFEYEFQMAMINKKLSPGVETLFMMTNNKYSYLSSSVVKEIALFHGNVNSLVPPIVSEFIYEKIKNKYGEGLAQRGESPKYYVDDLDDDELMELIFQGTK</sequence>
<comment type="function">
    <text evidence="9">Reversibly transfers an adenylyl group from ATP to 4'-phosphopantetheine, yielding dephospho-CoA (dPCoA) and pyrophosphate.</text>
</comment>
<evidence type="ECO:0000256" key="6">
    <source>
        <dbReference type="ARBA" id="ARBA00022842"/>
    </source>
</evidence>
<dbReference type="InterPro" id="IPR014729">
    <property type="entry name" value="Rossmann-like_a/b/a_fold"/>
</dbReference>